<feature type="transmembrane region" description="Helical" evidence="2">
    <location>
        <begin position="713"/>
        <end position="734"/>
    </location>
</feature>
<dbReference type="KEGG" id="tet:TTHERM_00353410"/>
<keyword evidence="2" id="KW-0472">Membrane</keyword>
<feature type="transmembrane region" description="Helical" evidence="2">
    <location>
        <begin position="569"/>
        <end position="592"/>
    </location>
</feature>
<evidence type="ECO:0000313" key="4">
    <source>
        <dbReference type="EMBL" id="EAS02853.3"/>
    </source>
</evidence>
<dbReference type="EMBL" id="GG662523">
    <property type="protein sequence ID" value="EAS02853.3"/>
    <property type="molecule type" value="Genomic_DNA"/>
</dbReference>
<feature type="coiled-coil region" evidence="1">
    <location>
        <begin position="308"/>
        <end position="335"/>
    </location>
</feature>
<dbReference type="SUPFAM" id="SSF54928">
    <property type="entry name" value="RNA-binding domain, RBD"/>
    <property type="match status" value="1"/>
</dbReference>
<organism evidence="4 5">
    <name type="scientific">Tetrahymena thermophila (strain SB210)</name>
    <dbReference type="NCBI Taxonomy" id="312017"/>
    <lineage>
        <taxon>Eukaryota</taxon>
        <taxon>Sar</taxon>
        <taxon>Alveolata</taxon>
        <taxon>Ciliophora</taxon>
        <taxon>Intramacronucleata</taxon>
        <taxon>Oligohymenophorea</taxon>
        <taxon>Hymenostomatida</taxon>
        <taxon>Tetrahymenina</taxon>
        <taxon>Tetrahymenidae</taxon>
        <taxon>Tetrahymena</taxon>
    </lineage>
</organism>
<sequence length="787" mass="92161">MSDSNRYQQQHSFQALDTRNSNTFSIDGTFRNYYQAQSYNGQNNIVDIGSMQKNIQQNKQKSQIDNSFVGEGFSSFNPYQIPPNWKLADIHRDATSVGKPKKQFNQPFKNNQVCPCCGFQINKKQINMMDNYTILSFLGSGYPLFFSFTKYCLYILATILFTSGAYNLYTNYKGTYCLTKKQIKQGLPLYCEADYVSTLTIINKANDEQAMTMQNILNLFTTILLIVLCLFYRNEQKQIDYDVDAEEITPADYTIMIKGIPQNMSEQELKEQLVSFREHDEENNDPLVVSDITYIYNVKHVKDIDKKVHLLVKQKQEALKNLDEYSEEFRNIQNDWDDKIYYVLLQSLSYLKCVQDDKTQFTGYAFVSFEQEDDKQFVLQSIDKTLWEAIKDYFFSLAPEYKELTLKKTNTVVQMTESPEPLDIIWDNLTMKDSEKSGIRKITFYSTLAITIFCAYIIYLLNQYQNANSNEGDNNADDLSIYTQIMEQLSFNNLITSTAIIFINSFIINLSFAYFVNLECYNTRTIYNVQLAKKLTIALFINSALVITFISFFVTKNVYKKGGLIYTTFYYFVIDIFLSFISTLIDEEYYYYLVKRWWYSRKGSKSRLTQEEANKIYQYPKHEVEMCYAELMNNMYICVFFSSAIPIGLAFQLVSIFLYYWITKYILIRQKRVDYQISAALSLEMTNFLEMLIPLYAISNALFEYSATGEIQVIQMVTIFISVLFSAVPVQVILENIVNFDIQVEEISYSKAIFQFASTYKKEDPFSSFERRHFSRKFRNESFVELN</sequence>
<dbReference type="eggNOG" id="ENOG502SEJF">
    <property type="taxonomic scope" value="Eukaryota"/>
</dbReference>
<keyword evidence="1" id="KW-0175">Coiled coil</keyword>
<keyword evidence="2 4" id="KW-0812">Transmembrane</keyword>
<dbReference type="AlphaFoldDB" id="I7LWU1"/>
<feature type="transmembrane region" description="Helical" evidence="2">
    <location>
        <begin position="494"/>
        <end position="515"/>
    </location>
</feature>
<dbReference type="InterPro" id="IPR035979">
    <property type="entry name" value="RBD_domain_sf"/>
</dbReference>
<keyword evidence="5" id="KW-1185">Reference proteome</keyword>
<evidence type="ECO:0000256" key="1">
    <source>
        <dbReference type="SAM" id="Coils"/>
    </source>
</evidence>
<reference evidence="5" key="1">
    <citation type="journal article" date="2006" name="PLoS Biol.">
        <title>Macronuclear genome sequence of the ciliate Tetrahymena thermophila, a model eukaryote.</title>
        <authorList>
            <person name="Eisen J.A."/>
            <person name="Coyne R.S."/>
            <person name="Wu M."/>
            <person name="Wu D."/>
            <person name="Thiagarajan M."/>
            <person name="Wortman J.R."/>
            <person name="Badger J.H."/>
            <person name="Ren Q."/>
            <person name="Amedeo P."/>
            <person name="Jones K.M."/>
            <person name="Tallon L.J."/>
            <person name="Delcher A.L."/>
            <person name="Salzberg S.L."/>
            <person name="Silva J.C."/>
            <person name="Haas B.J."/>
            <person name="Majoros W.H."/>
            <person name="Farzad M."/>
            <person name="Carlton J.M."/>
            <person name="Smith R.K. Jr."/>
            <person name="Garg J."/>
            <person name="Pearlman R.E."/>
            <person name="Karrer K.M."/>
            <person name="Sun L."/>
            <person name="Manning G."/>
            <person name="Elde N.C."/>
            <person name="Turkewitz A.P."/>
            <person name="Asai D.J."/>
            <person name="Wilkes D.E."/>
            <person name="Wang Y."/>
            <person name="Cai H."/>
            <person name="Collins K."/>
            <person name="Stewart B.A."/>
            <person name="Lee S.R."/>
            <person name="Wilamowska K."/>
            <person name="Weinberg Z."/>
            <person name="Ruzzo W.L."/>
            <person name="Wloga D."/>
            <person name="Gaertig J."/>
            <person name="Frankel J."/>
            <person name="Tsao C.-C."/>
            <person name="Gorovsky M.A."/>
            <person name="Keeling P.J."/>
            <person name="Waller R.F."/>
            <person name="Patron N.J."/>
            <person name="Cherry J.M."/>
            <person name="Stover N.A."/>
            <person name="Krieger C.J."/>
            <person name="del Toro C."/>
            <person name="Ryder H.F."/>
            <person name="Williamson S.C."/>
            <person name="Barbeau R.A."/>
            <person name="Hamilton E.P."/>
            <person name="Orias E."/>
        </authorList>
    </citation>
    <scope>NUCLEOTIDE SEQUENCE [LARGE SCALE GENOMIC DNA]</scope>
    <source>
        <strain evidence="5">SB210</strain>
    </source>
</reference>
<evidence type="ECO:0000259" key="3">
    <source>
        <dbReference type="Pfam" id="PF14703"/>
    </source>
</evidence>
<dbReference type="InterPro" id="IPR045122">
    <property type="entry name" value="Csc1-like"/>
</dbReference>
<dbReference type="InterPro" id="IPR027815">
    <property type="entry name" value="CSC1/OSCA1-like_cyt"/>
</dbReference>
<dbReference type="GO" id="GO:0005886">
    <property type="term" value="C:plasma membrane"/>
    <property type="evidence" value="ECO:0007669"/>
    <property type="project" value="TreeGrafter"/>
</dbReference>
<dbReference type="PANTHER" id="PTHR13018:SF83">
    <property type="entry name" value="RRM DOMAIN-CONTAINING PROTEIN"/>
    <property type="match status" value="1"/>
</dbReference>
<evidence type="ECO:0000256" key="2">
    <source>
        <dbReference type="SAM" id="Phobius"/>
    </source>
</evidence>
<feature type="transmembrane region" description="Helical" evidence="2">
    <location>
        <begin position="535"/>
        <end position="554"/>
    </location>
</feature>
<dbReference type="GO" id="GO:0003676">
    <property type="term" value="F:nucleic acid binding"/>
    <property type="evidence" value="ECO:0007669"/>
    <property type="project" value="InterPro"/>
</dbReference>
<dbReference type="Proteomes" id="UP000009168">
    <property type="component" value="Unassembled WGS sequence"/>
</dbReference>
<evidence type="ECO:0000313" key="5">
    <source>
        <dbReference type="Proteomes" id="UP000009168"/>
    </source>
</evidence>
<dbReference type="InParanoid" id="I7LWU1"/>
<proteinExistence type="predicted"/>
<name>I7LWU1_TETTS</name>
<accession>I7LWU1</accession>
<dbReference type="RefSeq" id="XP_001023098.3">
    <property type="nucleotide sequence ID" value="XM_001023098.3"/>
</dbReference>
<feature type="domain" description="CSC1/OSCA1-like cytosolic" evidence="3">
    <location>
        <begin position="252"/>
        <end position="428"/>
    </location>
</feature>
<keyword evidence="2" id="KW-1133">Transmembrane helix</keyword>
<gene>
    <name evidence="4" type="ORF">TTHERM_00353410</name>
</gene>
<dbReference type="OrthoDB" id="197892at2759"/>
<dbReference type="GO" id="GO:0005227">
    <property type="term" value="F:calcium-activated cation channel activity"/>
    <property type="evidence" value="ECO:0007669"/>
    <property type="project" value="InterPro"/>
</dbReference>
<dbReference type="Pfam" id="PF14703">
    <property type="entry name" value="PHM7_cyt"/>
    <property type="match status" value="1"/>
</dbReference>
<feature type="transmembrane region" description="Helical" evidence="2">
    <location>
        <begin position="442"/>
        <end position="461"/>
    </location>
</feature>
<protein>
    <submittedName>
        <fullName evidence="4">Transmembrane protein, putative</fullName>
    </submittedName>
</protein>
<dbReference type="PANTHER" id="PTHR13018">
    <property type="entry name" value="PROBABLE MEMBRANE PROTEIN DUF221-RELATED"/>
    <property type="match status" value="1"/>
</dbReference>
<feature type="transmembrane region" description="Helical" evidence="2">
    <location>
        <begin position="216"/>
        <end position="232"/>
    </location>
</feature>
<feature type="transmembrane region" description="Helical" evidence="2">
    <location>
        <begin position="636"/>
        <end position="662"/>
    </location>
</feature>
<dbReference type="GeneID" id="7835411"/>